<accession>A0A345UHG5</accession>
<dbReference type="Gene3D" id="3.30.420.40">
    <property type="match status" value="2"/>
</dbReference>
<evidence type="ECO:0000313" key="2">
    <source>
        <dbReference type="Proteomes" id="UP000254808"/>
    </source>
</evidence>
<dbReference type="SUPFAM" id="SSF53067">
    <property type="entry name" value="Actin-like ATPase domain"/>
    <property type="match status" value="1"/>
</dbReference>
<keyword evidence="2" id="KW-1185">Reference proteome</keyword>
<sequence>MQILGIDIGSSAIKGCVADCKTGVLTGGHFRIPTPADTSPHKLLAKVYKLVSHFKWQGPVGFCLPEPVRNGVVVRSLHFSPQWADVNAAALFEEMTDCPVAVINDADAAGLAEVQFGCARNVPGIVILLTVGTGIGSAVFVNGQLLPNTELGFIPMEEGLTAAELASVKTKHDEGLKRKKWAKRLEDVLQKYEEIFHPDLFVISGSLSHKAGKTFQYIDIRTPLKPAHFLNNAGILGAALHAGNSIPLPETHS</sequence>
<keyword evidence="1" id="KW-0808">Transferase</keyword>
<dbReference type="GO" id="GO:0016301">
    <property type="term" value="F:kinase activity"/>
    <property type="evidence" value="ECO:0007669"/>
    <property type="project" value="UniProtKB-KW"/>
</dbReference>
<dbReference type="AlphaFoldDB" id="A0A345UHG5"/>
<dbReference type="InterPro" id="IPR000600">
    <property type="entry name" value="ROK"/>
</dbReference>
<keyword evidence="1" id="KW-0418">Kinase</keyword>
<dbReference type="OrthoDB" id="9810372at2"/>
<dbReference type="NCBIfam" id="NF045942">
    <property type="entry name" value="PolPhglucPhase"/>
    <property type="match status" value="1"/>
</dbReference>
<name>A0A345UHG5_9BACT</name>
<dbReference type="PANTHER" id="PTHR18964">
    <property type="entry name" value="ROK (REPRESSOR, ORF, KINASE) FAMILY"/>
    <property type="match status" value="1"/>
</dbReference>
<dbReference type="Proteomes" id="UP000254808">
    <property type="component" value="Chromosome"/>
</dbReference>
<dbReference type="CDD" id="cd24058">
    <property type="entry name" value="ASKHA_NBD_ROK_PPGK"/>
    <property type="match status" value="1"/>
</dbReference>
<dbReference type="RefSeq" id="WP_114983242.1">
    <property type="nucleotide sequence ID" value="NZ_CP027806.1"/>
</dbReference>
<dbReference type="KEGG" id="cprv:CYPRO_0632"/>
<protein>
    <submittedName>
        <fullName evidence="1">Polyphosphate glucokinase</fullName>
    </submittedName>
</protein>
<proteinExistence type="predicted"/>
<dbReference type="Pfam" id="PF00480">
    <property type="entry name" value="ROK"/>
    <property type="match status" value="1"/>
</dbReference>
<organism evidence="1 2">
    <name type="scientific">Cyclonatronum proteinivorum</name>
    <dbReference type="NCBI Taxonomy" id="1457365"/>
    <lineage>
        <taxon>Bacteria</taxon>
        <taxon>Pseudomonadati</taxon>
        <taxon>Balneolota</taxon>
        <taxon>Balneolia</taxon>
        <taxon>Balneolales</taxon>
        <taxon>Cyclonatronaceae</taxon>
        <taxon>Cyclonatronum</taxon>
    </lineage>
</organism>
<dbReference type="EMBL" id="CP027806">
    <property type="protein sequence ID" value="AXI99916.1"/>
    <property type="molecule type" value="Genomic_DNA"/>
</dbReference>
<dbReference type="PANTHER" id="PTHR18964:SF146">
    <property type="entry name" value="POLYPHOSPHATE GLUCOKINASE"/>
    <property type="match status" value="1"/>
</dbReference>
<dbReference type="InterPro" id="IPR043129">
    <property type="entry name" value="ATPase_NBD"/>
</dbReference>
<evidence type="ECO:0000313" key="1">
    <source>
        <dbReference type="EMBL" id="AXI99916.1"/>
    </source>
</evidence>
<reference evidence="1 2" key="1">
    <citation type="submission" date="2018-03" db="EMBL/GenBank/DDBJ databases">
        <title>Phenotypic and genomic properties of Cyclonatronum proteinivorum gen. nov., sp. nov., a haloalkaliphilic bacteroidete from soda lakes possessing Na+-translocating rhodopsin.</title>
        <authorList>
            <person name="Toshchakov S.V."/>
            <person name="Korzhenkov A."/>
            <person name="Samarov N.I."/>
            <person name="Kublanov I.V."/>
            <person name="Muntyan M.S."/>
            <person name="Sorokin D.Y."/>
        </authorList>
    </citation>
    <scope>NUCLEOTIDE SEQUENCE [LARGE SCALE GENOMIC DNA]</scope>
    <source>
        <strain evidence="1 2">Omega</strain>
    </source>
</reference>
<gene>
    <name evidence="1" type="ORF">CYPRO_0632</name>
</gene>